<accession>A0A9P0MPL5</accession>
<keyword evidence="3" id="KW-1185">Reference proteome</keyword>
<proteinExistence type="predicted"/>
<feature type="compositionally biased region" description="Polar residues" evidence="1">
    <location>
        <begin position="42"/>
        <end position="57"/>
    </location>
</feature>
<evidence type="ECO:0000313" key="2">
    <source>
        <dbReference type="EMBL" id="CAH1400105.1"/>
    </source>
</evidence>
<evidence type="ECO:0000256" key="1">
    <source>
        <dbReference type="SAM" id="MobiDB-lite"/>
    </source>
</evidence>
<evidence type="ECO:0000313" key="3">
    <source>
        <dbReference type="Proteomes" id="UP001152798"/>
    </source>
</evidence>
<dbReference type="Proteomes" id="UP001152798">
    <property type="component" value="Chromosome 4"/>
</dbReference>
<organism evidence="2 3">
    <name type="scientific">Nezara viridula</name>
    <name type="common">Southern green stink bug</name>
    <name type="synonym">Cimex viridulus</name>
    <dbReference type="NCBI Taxonomy" id="85310"/>
    <lineage>
        <taxon>Eukaryota</taxon>
        <taxon>Metazoa</taxon>
        <taxon>Ecdysozoa</taxon>
        <taxon>Arthropoda</taxon>
        <taxon>Hexapoda</taxon>
        <taxon>Insecta</taxon>
        <taxon>Pterygota</taxon>
        <taxon>Neoptera</taxon>
        <taxon>Paraneoptera</taxon>
        <taxon>Hemiptera</taxon>
        <taxon>Heteroptera</taxon>
        <taxon>Panheteroptera</taxon>
        <taxon>Pentatomomorpha</taxon>
        <taxon>Pentatomoidea</taxon>
        <taxon>Pentatomidae</taxon>
        <taxon>Pentatominae</taxon>
        <taxon>Nezara</taxon>
    </lineage>
</organism>
<dbReference type="AlphaFoldDB" id="A0A9P0MPL5"/>
<sequence>MKSFSSSRYCGTKIFSPKGGGWGKRKPYFERRDRTGRGGLMNYNQDSSHGATSKPPSVSCLSTNSVSCLYHQGFRSSSQGQVNSAVAAKEHSRVHFYLGLTPRKH</sequence>
<feature type="region of interest" description="Disordered" evidence="1">
    <location>
        <begin position="24"/>
        <end position="57"/>
    </location>
</feature>
<name>A0A9P0MPL5_NEZVI</name>
<reference evidence="2" key="1">
    <citation type="submission" date="2022-01" db="EMBL/GenBank/DDBJ databases">
        <authorList>
            <person name="King R."/>
        </authorList>
    </citation>
    <scope>NUCLEOTIDE SEQUENCE</scope>
</reference>
<gene>
    <name evidence="2" type="ORF">NEZAVI_LOCUS9408</name>
</gene>
<protein>
    <submittedName>
        <fullName evidence="2">Uncharacterized protein</fullName>
    </submittedName>
</protein>
<feature type="compositionally biased region" description="Basic and acidic residues" evidence="1">
    <location>
        <begin position="27"/>
        <end position="36"/>
    </location>
</feature>
<dbReference type="EMBL" id="OV725080">
    <property type="protein sequence ID" value="CAH1400105.1"/>
    <property type="molecule type" value="Genomic_DNA"/>
</dbReference>